<accession>A0A6N9TL73</accession>
<evidence type="ECO:0000313" key="7">
    <source>
        <dbReference type="EMBL" id="NDY41869.1"/>
    </source>
</evidence>
<evidence type="ECO:0000259" key="6">
    <source>
        <dbReference type="Pfam" id="PF04932"/>
    </source>
</evidence>
<comment type="subcellular location">
    <subcellularLocation>
        <location evidence="1">Membrane</location>
        <topology evidence="1">Multi-pass membrane protein</topology>
    </subcellularLocation>
</comment>
<dbReference type="EMBL" id="JAAGRR010000022">
    <property type="protein sequence ID" value="NDY41869.1"/>
    <property type="molecule type" value="Genomic_DNA"/>
</dbReference>
<reference evidence="7 8" key="1">
    <citation type="submission" date="2020-02" db="EMBL/GenBank/DDBJ databases">
        <title>Comparative genomics of sulfur disproportionating microorganisms.</title>
        <authorList>
            <person name="Ward L.M."/>
            <person name="Bertran E."/>
            <person name="Johnston D.T."/>
        </authorList>
    </citation>
    <scope>NUCLEOTIDE SEQUENCE [LARGE SCALE GENOMIC DNA]</scope>
    <source>
        <strain evidence="7 8">DSM 100025</strain>
    </source>
</reference>
<keyword evidence="8" id="KW-1185">Reference proteome</keyword>
<feature type="transmembrane region" description="Helical" evidence="5">
    <location>
        <begin position="194"/>
        <end position="211"/>
    </location>
</feature>
<sequence length="405" mass="42867">MPTTAHTPLRRRTAVLAGTALELCLLALPAAFALAEPGRAVSNPLLLVWIPGLYLLWHAARGTLPLPVLREERGLWLLPLVWAPSLLTLGPAAAWREGKTFLLGLVALSAVAERVRRNPAALDRALWTLTAIGGLLGLDTLWQWAHGTDLLMGNPLHGPRATATFENPNNLAPVLAAALPAALALLAGKRRGAATWAAAGAAAVTLAAVILTGTRSAWIAALAALALAAPVFRSAPRGRWRLAAVSAAALAALAAGRRLLALRIHRLVGMKDARIDLWQESWPFIKSAPLLGRGIHASQATLPTPTAAGHLTFPHNFFLEIAVESGLPAVAVFLYALWRAARTYGARLWADPRRRVLLGLALCPFLAFVVNAAFFSRHVGTLLWWCLGLAVGAAAPVRPSNGTAA</sequence>
<evidence type="ECO:0000256" key="5">
    <source>
        <dbReference type="SAM" id="Phobius"/>
    </source>
</evidence>
<comment type="caution">
    <text evidence="7">The sequence shown here is derived from an EMBL/GenBank/DDBJ whole genome shotgun (WGS) entry which is preliminary data.</text>
</comment>
<feature type="transmembrane region" description="Helical" evidence="5">
    <location>
        <begin position="242"/>
        <end position="260"/>
    </location>
</feature>
<dbReference type="PANTHER" id="PTHR37422">
    <property type="entry name" value="TEICHURONIC ACID BIOSYNTHESIS PROTEIN TUAE"/>
    <property type="match status" value="1"/>
</dbReference>
<organism evidence="7 8">
    <name type="scientific">Dissulfurirhabdus thermomarina</name>
    <dbReference type="NCBI Taxonomy" id="1765737"/>
    <lineage>
        <taxon>Bacteria</taxon>
        <taxon>Deltaproteobacteria</taxon>
        <taxon>Dissulfurirhabdaceae</taxon>
        <taxon>Dissulfurirhabdus</taxon>
    </lineage>
</organism>
<keyword evidence="2 5" id="KW-0812">Transmembrane</keyword>
<feature type="transmembrane region" description="Helical" evidence="5">
    <location>
        <begin position="357"/>
        <end position="376"/>
    </location>
</feature>
<keyword evidence="4 5" id="KW-0472">Membrane</keyword>
<dbReference type="GO" id="GO:0016874">
    <property type="term" value="F:ligase activity"/>
    <property type="evidence" value="ECO:0007669"/>
    <property type="project" value="UniProtKB-KW"/>
</dbReference>
<evidence type="ECO:0000313" key="8">
    <source>
        <dbReference type="Proteomes" id="UP000469346"/>
    </source>
</evidence>
<evidence type="ECO:0000256" key="1">
    <source>
        <dbReference type="ARBA" id="ARBA00004141"/>
    </source>
</evidence>
<evidence type="ECO:0000256" key="4">
    <source>
        <dbReference type="ARBA" id="ARBA00023136"/>
    </source>
</evidence>
<proteinExistence type="predicted"/>
<feature type="domain" description="O-antigen ligase-related" evidence="6">
    <location>
        <begin position="201"/>
        <end position="334"/>
    </location>
</feature>
<dbReference type="RefSeq" id="WP_163298023.1">
    <property type="nucleotide sequence ID" value="NZ_JAAGRR010000022.1"/>
</dbReference>
<evidence type="ECO:0000256" key="3">
    <source>
        <dbReference type="ARBA" id="ARBA00022989"/>
    </source>
</evidence>
<dbReference type="InterPro" id="IPR007016">
    <property type="entry name" value="O-antigen_ligase-rel_domated"/>
</dbReference>
<feature type="transmembrane region" description="Helical" evidence="5">
    <location>
        <begin position="217"/>
        <end position="235"/>
    </location>
</feature>
<feature type="transmembrane region" description="Helical" evidence="5">
    <location>
        <begin position="125"/>
        <end position="145"/>
    </location>
</feature>
<protein>
    <submittedName>
        <fullName evidence="7">O-antigen ligase family protein</fullName>
    </submittedName>
</protein>
<dbReference type="InterPro" id="IPR051533">
    <property type="entry name" value="WaaL-like"/>
</dbReference>
<feature type="transmembrane region" description="Helical" evidence="5">
    <location>
        <begin position="45"/>
        <end position="64"/>
    </location>
</feature>
<keyword evidence="7" id="KW-0436">Ligase</keyword>
<dbReference type="GO" id="GO:0016020">
    <property type="term" value="C:membrane"/>
    <property type="evidence" value="ECO:0007669"/>
    <property type="project" value="UniProtKB-SubCell"/>
</dbReference>
<dbReference type="Proteomes" id="UP000469346">
    <property type="component" value="Unassembled WGS sequence"/>
</dbReference>
<feature type="transmembrane region" description="Helical" evidence="5">
    <location>
        <begin position="170"/>
        <end position="187"/>
    </location>
</feature>
<feature type="transmembrane region" description="Helical" evidence="5">
    <location>
        <begin position="317"/>
        <end position="337"/>
    </location>
</feature>
<evidence type="ECO:0000256" key="2">
    <source>
        <dbReference type="ARBA" id="ARBA00022692"/>
    </source>
</evidence>
<dbReference type="Pfam" id="PF04932">
    <property type="entry name" value="Wzy_C"/>
    <property type="match status" value="1"/>
</dbReference>
<keyword evidence="3 5" id="KW-1133">Transmembrane helix</keyword>
<name>A0A6N9TL73_DISTH</name>
<dbReference type="AlphaFoldDB" id="A0A6N9TL73"/>
<dbReference type="PANTHER" id="PTHR37422:SF13">
    <property type="entry name" value="LIPOPOLYSACCHARIDE BIOSYNTHESIS PROTEIN PA4999-RELATED"/>
    <property type="match status" value="1"/>
</dbReference>
<gene>
    <name evidence="7" type="ORF">G3N55_03270</name>
</gene>